<dbReference type="EMBL" id="BAAARN010000001">
    <property type="protein sequence ID" value="GAA2732625.1"/>
    <property type="molecule type" value="Genomic_DNA"/>
</dbReference>
<dbReference type="Pfam" id="PF09844">
    <property type="entry name" value="DUF2071"/>
    <property type="match status" value="1"/>
</dbReference>
<dbReference type="RefSeq" id="WP_344190654.1">
    <property type="nucleotide sequence ID" value="NZ_BAAARN010000001.1"/>
</dbReference>
<proteinExistence type="predicted"/>
<comment type="caution">
    <text evidence="1">The sequence shown here is derived from an EMBL/GenBank/DDBJ whole genome shotgun (WGS) entry which is preliminary data.</text>
</comment>
<reference evidence="1 2" key="1">
    <citation type="journal article" date="2019" name="Int. J. Syst. Evol. Microbiol.">
        <title>The Global Catalogue of Microorganisms (GCM) 10K type strain sequencing project: providing services to taxonomists for standard genome sequencing and annotation.</title>
        <authorList>
            <consortium name="The Broad Institute Genomics Platform"/>
            <consortium name="The Broad Institute Genome Sequencing Center for Infectious Disease"/>
            <person name="Wu L."/>
            <person name="Ma J."/>
        </authorList>
    </citation>
    <scope>NUCLEOTIDE SEQUENCE [LARGE SCALE GENOMIC DNA]</scope>
    <source>
        <strain evidence="1 2">JCM 16378</strain>
    </source>
</reference>
<protein>
    <submittedName>
        <fullName evidence="1">DUF2071 domain-containing protein</fullName>
    </submittedName>
</protein>
<evidence type="ECO:0000313" key="2">
    <source>
        <dbReference type="Proteomes" id="UP001501326"/>
    </source>
</evidence>
<accession>A0ABN3UGY5</accession>
<dbReference type="SUPFAM" id="SSF160104">
    <property type="entry name" value="Acetoacetate decarboxylase-like"/>
    <property type="match status" value="1"/>
</dbReference>
<dbReference type="PANTHER" id="PTHR39186:SF1">
    <property type="entry name" value="DUF2071 DOMAIN-CONTAINING PROTEIN"/>
    <property type="match status" value="1"/>
</dbReference>
<sequence length="274" mass="29782">MRTDPGSGPVLDPQGPPLPTTQIMSQWWRDIAFLHWPVEPALLAPLMPRGVRPDEFDGSAWVGLIPFRMVDAGVLRGGPVPWLGTFPETNVRIYSVDDRGRNGVVFLSLEASRLLVVLGARLGFNVPYQWASMRVRDAVGAGTAEDVGARGAGRADAPGRVLTYTTRRATRSRVAGIGRPHSRISIRVGEPVTEPEPLDLFLTARFGLHTSVAGRSLWVPNTHGPWPLRRAEVLELDDDLVAAAGLGSFARTTPPTSVLFSEGVRTTFGFPQHL</sequence>
<name>A0ABN3UGY5_9MICO</name>
<dbReference type="PANTHER" id="PTHR39186">
    <property type="entry name" value="DUF2071 FAMILY PROTEIN"/>
    <property type="match status" value="1"/>
</dbReference>
<evidence type="ECO:0000313" key="1">
    <source>
        <dbReference type="EMBL" id="GAA2732625.1"/>
    </source>
</evidence>
<dbReference type="InterPro" id="IPR018644">
    <property type="entry name" value="DUF2071"/>
</dbReference>
<organism evidence="1 2">
    <name type="scientific">Pedococcus aerophilus</name>
    <dbReference type="NCBI Taxonomy" id="436356"/>
    <lineage>
        <taxon>Bacteria</taxon>
        <taxon>Bacillati</taxon>
        <taxon>Actinomycetota</taxon>
        <taxon>Actinomycetes</taxon>
        <taxon>Micrococcales</taxon>
        <taxon>Intrasporangiaceae</taxon>
        <taxon>Pedococcus</taxon>
    </lineage>
</organism>
<keyword evidence="2" id="KW-1185">Reference proteome</keyword>
<dbReference type="InterPro" id="IPR023375">
    <property type="entry name" value="ADC_dom_sf"/>
</dbReference>
<gene>
    <name evidence="1" type="ORF">GCM10009867_08900</name>
</gene>
<dbReference type="Proteomes" id="UP001501326">
    <property type="component" value="Unassembled WGS sequence"/>
</dbReference>